<sequence length="549" mass="61391">MALAISSLGPRRGPMSIDELLEEAESLLVEYSPQIPLRFWLRSADAIQKQAQSYERDGNEEEAFKFYYRHALLVMNKLTSHPDLKLTENKAAWKKARADVTANLNKMEVLKPNIKQRYDQYQQMVEQRRIEKEKWQNEQRNNAYTALTGDMGSMSLSGRSSDGFDYGTQELDPTQDADLAVRLAHKEFRQNRESRVSRYPTEFHARLSGDRIQGTFFEDESDEDDLSKNMVRVGQRREDAFSRSPAKAVSRSSGGRSGQESRAPQYPSVPKQSNNNNGSSWFASSTDASPKDRSPRSSYRAGPVPLLPPSLPPKEFLDTSGPPIPQKLTTSSPPPGVVEAPDTSTAVLDPRNFTFKPTATTESGTPLRTVFINPKLRNRFLTIALANTERNLETCGILCGELLSNAFFISKLVIPEQESTSDTCDTVNEGALFDYCDAENLMTLGWIHTHPTQTCFMSSRDLHTHGGYQVQLAESIAIVCAPRREPSWGVFRLTDPPGLGAILGCKQTGIFHPHSEKNVYTDALAPGHVKEVENLPFDVVDLRPDSSWI</sequence>
<keyword evidence="5" id="KW-0833">Ubl conjugation pathway</keyword>
<feature type="region of interest" description="Disordered" evidence="9">
    <location>
        <begin position="235"/>
        <end position="350"/>
    </location>
</feature>
<dbReference type="PANTHER" id="PTHR12947">
    <property type="entry name" value="AMSH-LIKE PROTEASE"/>
    <property type="match status" value="1"/>
</dbReference>
<keyword evidence="3" id="KW-0645">Protease</keyword>
<dbReference type="CDD" id="cd08066">
    <property type="entry name" value="MPN_AMSH_like"/>
    <property type="match status" value="1"/>
</dbReference>
<keyword evidence="4" id="KW-0479">Metal-binding</keyword>
<evidence type="ECO:0000256" key="5">
    <source>
        <dbReference type="ARBA" id="ARBA00022786"/>
    </source>
</evidence>
<comment type="similarity">
    <text evidence="2">Belongs to the peptidase M67C family.</text>
</comment>
<dbReference type="GO" id="GO:0070536">
    <property type="term" value="P:protein K63-linked deubiquitination"/>
    <property type="evidence" value="ECO:0007669"/>
    <property type="project" value="InterPro"/>
</dbReference>
<feature type="compositionally biased region" description="Low complexity" evidence="9">
    <location>
        <begin position="250"/>
        <end position="262"/>
    </location>
</feature>
<dbReference type="GO" id="GO:0140492">
    <property type="term" value="F:metal-dependent deubiquitinase activity"/>
    <property type="evidence" value="ECO:0007669"/>
    <property type="project" value="InterPro"/>
</dbReference>
<dbReference type="SUPFAM" id="SSF102712">
    <property type="entry name" value="JAB1/MPN domain"/>
    <property type="match status" value="1"/>
</dbReference>
<evidence type="ECO:0000256" key="7">
    <source>
        <dbReference type="ARBA" id="ARBA00022833"/>
    </source>
</evidence>
<dbReference type="Pfam" id="PF08969">
    <property type="entry name" value="USP8_dimer"/>
    <property type="match status" value="1"/>
</dbReference>
<dbReference type="AlphaFoldDB" id="A0A6A6TTU4"/>
<dbReference type="SMART" id="SM00232">
    <property type="entry name" value="JAB_MPN"/>
    <property type="match status" value="1"/>
</dbReference>
<dbReference type="FunFam" id="3.40.140.10:FF:000033">
    <property type="entry name" value="AMSH-like protease sst2"/>
    <property type="match status" value="1"/>
</dbReference>
<dbReference type="GO" id="GO:0061578">
    <property type="term" value="F:K63-linked deubiquitinase activity"/>
    <property type="evidence" value="ECO:0007669"/>
    <property type="project" value="InterPro"/>
</dbReference>
<proteinExistence type="inferred from homology"/>
<dbReference type="OrthoDB" id="3640at2759"/>
<dbReference type="Pfam" id="PF01398">
    <property type="entry name" value="JAB"/>
    <property type="match status" value="1"/>
</dbReference>
<evidence type="ECO:0000256" key="6">
    <source>
        <dbReference type="ARBA" id="ARBA00022801"/>
    </source>
</evidence>
<protein>
    <recommendedName>
        <fullName evidence="10">MPN domain-containing protein</fullName>
    </recommendedName>
</protein>
<keyword evidence="7" id="KW-0862">Zinc</keyword>
<reference evidence="11" key="1">
    <citation type="journal article" date="2020" name="Stud. Mycol.">
        <title>101 Dothideomycetes genomes: a test case for predicting lifestyles and emergence of pathogens.</title>
        <authorList>
            <person name="Haridas S."/>
            <person name="Albert R."/>
            <person name="Binder M."/>
            <person name="Bloem J."/>
            <person name="Labutti K."/>
            <person name="Salamov A."/>
            <person name="Andreopoulos B."/>
            <person name="Baker S."/>
            <person name="Barry K."/>
            <person name="Bills G."/>
            <person name="Bluhm B."/>
            <person name="Cannon C."/>
            <person name="Castanera R."/>
            <person name="Culley D."/>
            <person name="Daum C."/>
            <person name="Ezra D."/>
            <person name="Gonzalez J."/>
            <person name="Henrissat B."/>
            <person name="Kuo A."/>
            <person name="Liang C."/>
            <person name="Lipzen A."/>
            <person name="Lutzoni F."/>
            <person name="Magnuson J."/>
            <person name="Mondo S."/>
            <person name="Nolan M."/>
            <person name="Ohm R."/>
            <person name="Pangilinan J."/>
            <person name="Park H.-J."/>
            <person name="Ramirez L."/>
            <person name="Alfaro M."/>
            <person name="Sun H."/>
            <person name="Tritt A."/>
            <person name="Yoshinaga Y."/>
            <person name="Zwiers L.-H."/>
            <person name="Turgeon B."/>
            <person name="Goodwin S."/>
            <person name="Spatafora J."/>
            <person name="Crous P."/>
            <person name="Grigoriev I."/>
        </authorList>
    </citation>
    <scope>NUCLEOTIDE SEQUENCE</scope>
    <source>
        <strain evidence="11">CBS 115976</strain>
    </source>
</reference>
<evidence type="ECO:0000256" key="3">
    <source>
        <dbReference type="ARBA" id="ARBA00022670"/>
    </source>
</evidence>
<name>A0A6A6TTU4_9PEZI</name>
<dbReference type="SUPFAM" id="SSF140856">
    <property type="entry name" value="USP8 N-terminal domain-like"/>
    <property type="match status" value="1"/>
</dbReference>
<keyword evidence="6" id="KW-0378">Hydrolase</keyword>
<dbReference type="EMBL" id="MU004245">
    <property type="protein sequence ID" value="KAF2663475.1"/>
    <property type="molecule type" value="Genomic_DNA"/>
</dbReference>
<accession>A0A6A6TTU4</accession>
<evidence type="ECO:0000256" key="9">
    <source>
        <dbReference type="SAM" id="MobiDB-lite"/>
    </source>
</evidence>
<dbReference type="PANTHER" id="PTHR12947:SF13">
    <property type="entry name" value="FI19924P1"/>
    <property type="match status" value="1"/>
</dbReference>
<dbReference type="PROSITE" id="PS50249">
    <property type="entry name" value="MPN"/>
    <property type="match status" value="1"/>
</dbReference>
<dbReference type="GO" id="GO:0005768">
    <property type="term" value="C:endosome"/>
    <property type="evidence" value="ECO:0007669"/>
    <property type="project" value="TreeGrafter"/>
</dbReference>
<dbReference type="InterPro" id="IPR044098">
    <property type="entry name" value="STAMBP/STALP-like_MPN"/>
</dbReference>
<evidence type="ECO:0000259" key="10">
    <source>
        <dbReference type="PROSITE" id="PS50249"/>
    </source>
</evidence>
<keyword evidence="8" id="KW-0482">Metalloprotease</keyword>
<dbReference type="GO" id="GO:0046872">
    <property type="term" value="F:metal ion binding"/>
    <property type="evidence" value="ECO:0007669"/>
    <property type="project" value="UniProtKB-KW"/>
</dbReference>
<evidence type="ECO:0000256" key="2">
    <source>
        <dbReference type="ARBA" id="ARBA00010981"/>
    </source>
</evidence>
<organism evidence="11 12">
    <name type="scientific">Microthyrium microscopicum</name>
    <dbReference type="NCBI Taxonomy" id="703497"/>
    <lineage>
        <taxon>Eukaryota</taxon>
        <taxon>Fungi</taxon>
        <taxon>Dikarya</taxon>
        <taxon>Ascomycota</taxon>
        <taxon>Pezizomycotina</taxon>
        <taxon>Dothideomycetes</taxon>
        <taxon>Dothideomycetes incertae sedis</taxon>
        <taxon>Microthyriales</taxon>
        <taxon>Microthyriaceae</taxon>
        <taxon>Microthyrium</taxon>
    </lineage>
</organism>
<dbReference type="InterPro" id="IPR000555">
    <property type="entry name" value="JAMM/MPN+_dom"/>
</dbReference>
<dbReference type="Gene3D" id="1.20.58.80">
    <property type="entry name" value="Phosphotransferase system, lactose/cellobiose-type IIA subunit"/>
    <property type="match status" value="1"/>
</dbReference>
<comment type="cofactor">
    <cofactor evidence="1">
        <name>Zn(2+)</name>
        <dbReference type="ChEBI" id="CHEBI:29105"/>
    </cofactor>
</comment>
<evidence type="ECO:0000256" key="4">
    <source>
        <dbReference type="ARBA" id="ARBA00022723"/>
    </source>
</evidence>
<feature type="domain" description="MPN" evidence="10">
    <location>
        <begin position="370"/>
        <end position="497"/>
    </location>
</feature>
<dbReference type="InterPro" id="IPR037518">
    <property type="entry name" value="MPN"/>
</dbReference>
<dbReference type="Gene3D" id="3.40.140.10">
    <property type="entry name" value="Cytidine Deaminase, domain 2"/>
    <property type="match status" value="1"/>
</dbReference>
<dbReference type="Proteomes" id="UP000799302">
    <property type="component" value="Unassembled WGS sequence"/>
</dbReference>
<evidence type="ECO:0000256" key="8">
    <source>
        <dbReference type="ARBA" id="ARBA00023049"/>
    </source>
</evidence>
<evidence type="ECO:0000256" key="1">
    <source>
        <dbReference type="ARBA" id="ARBA00001947"/>
    </source>
</evidence>
<gene>
    <name evidence="11" type="ORF">BT63DRAFT_430320</name>
</gene>
<dbReference type="InterPro" id="IPR015063">
    <property type="entry name" value="USP8_dimer"/>
</dbReference>
<evidence type="ECO:0000313" key="12">
    <source>
        <dbReference type="Proteomes" id="UP000799302"/>
    </source>
</evidence>
<dbReference type="GO" id="GO:0006508">
    <property type="term" value="P:proteolysis"/>
    <property type="evidence" value="ECO:0007669"/>
    <property type="project" value="UniProtKB-KW"/>
</dbReference>
<feature type="compositionally biased region" description="Polar residues" evidence="9">
    <location>
        <begin position="270"/>
        <end position="288"/>
    </location>
</feature>
<keyword evidence="12" id="KW-1185">Reference proteome</keyword>
<dbReference type="GO" id="GO:0016020">
    <property type="term" value="C:membrane"/>
    <property type="evidence" value="ECO:0007669"/>
    <property type="project" value="TreeGrafter"/>
</dbReference>
<evidence type="ECO:0000313" key="11">
    <source>
        <dbReference type="EMBL" id="KAF2663475.1"/>
    </source>
</evidence>